<feature type="region of interest" description="Disordered" evidence="1">
    <location>
        <begin position="314"/>
        <end position="334"/>
    </location>
</feature>
<feature type="compositionally biased region" description="Low complexity" evidence="1">
    <location>
        <begin position="356"/>
        <end position="368"/>
    </location>
</feature>
<accession>A0A8H5B1P4</accession>
<evidence type="ECO:0000313" key="2">
    <source>
        <dbReference type="EMBL" id="KAF5314913.1"/>
    </source>
</evidence>
<feature type="compositionally biased region" description="Low complexity" evidence="1">
    <location>
        <begin position="494"/>
        <end position="503"/>
    </location>
</feature>
<dbReference type="PANTHER" id="PTHR14659">
    <property type="entry name" value="ALPHA- AND GAMMA-ADAPTIN-BINDING PROTEIN P34"/>
    <property type="match status" value="1"/>
</dbReference>
<feature type="compositionally biased region" description="Acidic residues" evidence="1">
    <location>
        <begin position="156"/>
        <end position="165"/>
    </location>
</feature>
<proteinExistence type="predicted"/>
<dbReference type="Proteomes" id="UP000567179">
    <property type="component" value="Unassembled WGS sequence"/>
</dbReference>
<organism evidence="2 3">
    <name type="scientific">Psilocybe cf. subviscida</name>
    <dbReference type="NCBI Taxonomy" id="2480587"/>
    <lineage>
        <taxon>Eukaryota</taxon>
        <taxon>Fungi</taxon>
        <taxon>Dikarya</taxon>
        <taxon>Basidiomycota</taxon>
        <taxon>Agaricomycotina</taxon>
        <taxon>Agaricomycetes</taxon>
        <taxon>Agaricomycetidae</taxon>
        <taxon>Agaricales</taxon>
        <taxon>Agaricineae</taxon>
        <taxon>Strophariaceae</taxon>
        <taxon>Psilocybe</taxon>
    </lineage>
</organism>
<feature type="compositionally biased region" description="Basic and acidic residues" evidence="1">
    <location>
        <begin position="139"/>
        <end position="155"/>
    </location>
</feature>
<evidence type="ECO:0000313" key="3">
    <source>
        <dbReference type="Proteomes" id="UP000567179"/>
    </source>
</evidence>
<dbReference type="OrthoDB" id="10261384at2759"/>
<dbReference type="InterPro" id="IPR019341">
    <property type="entry name" value="Alpha/Gamma-adaptin-bd_p34"/>
</dbReference>
<feature type="region of interest" description="Disordered" evidence="1">
    <location>
        <begin position="479"/>
        <end position="514"/>
    </location>
</feature>
<evidence type="ECO:0000256" key="1">
    <source>
        <dbReference type="SAM" id="MobiDB-lite"/>
    </source>
</evidence>
<feature type="region of interest" description="Disordered" evidence="1">
    <location>
        <begin position="137"/>
        <end position="165"/>
    </location>
</feature>
<dbReference type="PANTHER" id="PTHR14659:SF1">
    <property type="entry name" value="ALPHA- AND GAMMA-ADAPTIN-BINDING PROTEIN P34"/>
    <property type="match status" value="1"/>
</dbReference>
<dbReference type="EMBL" id="JAACJJ010000043">
    <property type="protein sequence ID" value="KAF5314913.1"/>
    <property type="molecule type" value="Genomic_DNA"/>
</dbReference>
<feature type="compositionally biased region" description="Basic and acidic residues" evidence="1">
    <location>
        <begin position="46"/>
        <end position="55"/>
    </location>
</feature>
<sequence>MSNDQAAASPQPHSGCSILTISPSLSNARRFVSRVQSLSSSSPVPAKEKSSDLDPSRPSAIPYTLVNRYYHADVQFVPYEMKAVSPALFSVANSSDFKPPPALIFTWVDGEPYAKHVEDLSRLMASREYEPEVCLAVRLPKDEPDPKSETAKDPSEAPEDEDSTDIDSTLMEFGFEYVDATIEATPRPAPSSETTDDVPRLPRVLDALSTIMWPSMESASRSNGQNASQPSARRLAERDALMEELFAVSEISGISAADNRARMIPESSADEQSDDDFSAYNFDSGTPGSFSVSAGASSKTWLKASTSGFELRSETRPDIVSSPTGIPGDASEFPIESSAGKVSMGFEDDFTVFVSAPPASSENASSVSQFEDDEDGASTSGLAPSSAASLGAGKMPYRSLGSVSDFGGDDDHEDWNQYQTLHDDAKEEGGISANQEPDVDDLDDGWADEDGMPTKEEILATAAKIFGAKTPTKATFDDALKESKPCSKEEAGRTTRSAATSSSHDVDSDDEIFAGSGGDIDITRVFEGLREMRSEIAAVEDEGERRRMAARVALGFVYGMDLDVPSATAEKK</sequence>
<feature type="region of interest" description="Disordered" evidence="1">
    <location>
        <begin position="356"/>
        <end position="451"/>
    </location>
</feature>
<name>A0A8H5B1P4_9AGAR</name>
<protein>
    <submittedName>
        <fullName evidence="2">Uncharacterized protein</fullName>
    </submittedName>
</protein>
<dbReference type="AlphaFoldDB" id="A0A8H5B1P4"/>
<comment type="caution">
    <text evidence="2">The sequence shown here is derived from an EMBL/GenBank/DDBJ whole genome shotgun (WGS) entry which is preliminary data.</text>
</comment>
<keyword evidence="3" id="KW-1185">Reference proteome</keyword>
<feature type="compositionally biased region" description="Acidic residues" evidence="1">
    <location>
        <begin position="437"/>
        <end position="451"/>
    </location>
</feature>
<gene>
    <name evidence="2" type="ORF">D9619_006942</name>
</gene>
<feature type="region of interest" description="Disordered" evidence="1">
    <location>
        <begin position="36"/>
        <end position="58"/>
    </location>
</feature>
<feature type="compositionally biased region" description="Low complexity" evidence="1">
    <location>
        <begin position="377"/>
        <end position="393"/>
    </location>
</feature>
<feature type="compositionally biased region" description="Basic and acidic residues" evidence="1">
    <location>
        <begin position="479"/>
        <end position="493"/>
    </location>
</feature>
<reference evidence="2 3" key="1">
    <citation type="journal article" date="2020" name="ISME J.">
        <title>Uncovering the hidden diversity of litter-decomposition mechanisms in mushroom-forming fungi.</title>
        <authorList>
            <person name="Floudas D."/>
            <person name="Bentzer J."/>
            <person name="Ahren D."/>
            <person name="Johansson T."/>
            <person name="Persson P."/>
            <person name="Tunlid A."/>
        </authorList>
    </citation>
    <scope>NUCLEOTIDE SEQUENCE [LARGE SCALE GENOMIC DNA]</scope>
    <source>
        <strain evidence="2 3">CBS 101986</strain>
    </source>
</reference>